<gene>
    <name evidence="5" type="primary">prmC</name>
    <name evidence="9" type="ORF">QJ043_03085</name>
</gene>
<dbReference type="PANTHER" id="PTHR18895">
    <property type="entry name" value="HEMK METHYLTRANSFERASE"/>
    <property type="match status" value="1"/>
</dbReference>
<organism evidence="9 10">
    <name type="scientific">Kribbibacterium absianum</name>
    <dbReference type="NCBI Taxonomy" id="3044210"/>
    <lineage>
        <taxon>Bacteria</taxon>
        <taxon>Bacillati</taxon>
        <taxon>Actinomycetota</taxon>
        <taxon>Coriobacteriia</taxon>
        <taxon>Coriobacteriales</taxon>
        <taxon>Kribbibacteriaceae</taxon>
        <taxon>Kribbibacterium</taxon>
    </lineage>
</organism>
<dbReference type="EMBL" id="JASJEX010000002">
    <property type="protein sequence ID" value="MDJ1129070.1"/>
    <property type="molecule type" value="Genomic_DNA"/>
</dbReference>
<dbReference type="Gene3D" id="1.10.8.10">
    <property type="entry name" value="DNA helicase RuvA subunit, C-terminal domain"/>
    <property type="match status" value="1"/>
</dbReference>
<dbReference type="NCBIfam" id="TIGR00536">
    <property type="entry name" value="hemK_fam"/>
    <property type="match status" value="1"/>
</dbReference>
<dbReference type="InterPro" id="IPR050320">
    <property type="entry name" value="N5-glutamine_MTase"/>
</dbReference>
<feature type="binding site" evidence="5">
    <location>
        <begin position="258"/>
        <end position="261"/>
    </location>
    <ligand>
        <name>substrate</name>
    </ligand>
</feature>
<dbReference type="InterPro" id="IPR002052">
    <property type="entry name" value="DNA_methylase_N6_adenine_CS"/>
</dbReference>
<evidence type="ECO:0000256" key="4">
    <source>
        <dbReference type="ARBA" id="ARBA00048391"/>
    </source>
</evidence>
<dbReference type="InterPro" id="IPR007848">
    <property type="entry name" value="Small_mtfrase_dom"/>
</dbReference>
<keyword evidence="10" id="KW-1185">Reference proteome</keyword>
<name>A0ABT6ZJ45_9ACTN</name>
<dbReference type="CDD" id="cd02440">
    <property type="entry name" value="AdoMet_MTases"/>
    <property type="match status" value="1"/>
</dbReference>
<evidence type="ECO:0000256" key="5">
    <source>
        <dbReference type="HAMAP-Rule" id="MF_02126"/>
    </source>
</evidence>
<comment type="caution">
    <text evidence="9">The sequence shown here is derived from an EMBL/GenBank/DDBJ whole genome shotgun (WGS) entry which is preliminary data.</text>
</comment>
<dbReference type="Gene3D" id="3.40.50.150">
    <property type="entry name" value="Vaccinia Virus protein VP39"/>
    <property type="match status" value="1"/>
</dbReference>
<feature type="binding site" evidence="5">
    <location>
        <begin position="188"/>
        <end position="192"/>
    </location>
    <ligand>
        <name>S-adenosyl-L-methionine</name>
        <dbReference type="ChEBI" id="CHEBI:59789"/>
    </ligand>
</feature>
<dbReference type="InterPro" id="IPR029063">
    <property type="entry name" value="SAM-dependent_MTases_sf"/>
</dbReference>
<evidence type="ECO:0000256" key="3">
    <source>
        <dbReference type="ARBA" id="ARBA00022691"/>
    </source>
</evidence>
<accession>A0ABT6ZJ45</accession>
<comment type="catalytic activity">
    <reaction evidence="4 5">
        <text>L-glutaminyl-[peptide chain release factor] + S-adenosyl-L-methionine = N(5)-methyl-L-glutaminyl-[peptide chain release factor] + S-adenosyl-L-homocysteine + H(+)</text>
        <dbReference type="Rhea" id="RHEA:42896"/>
        <dbReference type="Rhea" id="RHEA-COMP:10271"/>
        <dbReference type="Rhea" id="RHEA-COMP:10272"/>
        <dbReference type="ChEBI" id="CHEBI:15378"/>
        <dbReference type="ChEBI" id="CHEBI:30011"/>
        <dbReference type="ChEBI" id="CHEBI:57856"/>
        <dbReference type="ChEBI" id="CHEBI:59789"/>
        <dbReference type="ChEBI" id="CHEBI:61891"/>
        <dbReference type="EC" id="2.1.1.297"/>
    </reaction>
</comment>
<evidence type="ECO:0000256" key="6">
    <source>
        <dbReference type="SAM" id="MobiDB-lite"/>
    </source>
</evidence>
<feature type="domain" description="Methyltransferase small" evidence="7">
    <location>
        <begin position="182"/>
        <end position="261"/>
    </location>
</feature>
<feature type="binding site" evidence="5">
    <location>
        <position position="211"/>
    </location>
    <ligand>
        <name>S-adenosyl-L-methionine</name>
        <dbReference type="ChEBI" id="CHEBI:59789"/>
    </ligand>
</feature>
<protein>
    <recommendedName>
        <fullName evidence="5">Release factor glutamine methyltransferase</fullName>
        <shortName evidence="5">RF MTase</shortName>
        <ecNumber evidence="5">2.1.1.297</ecNumber>
    </recommendedName>
    <alternativeName>
        <fullName evidence="5">N5-glutamine methyltransferase PrmC</fullName>
    </alternativeName>
    <alternativeName>
        <fullName evidence="5">Protein-(glutamine-N5) MTase PrmC</fullName>
    </alternativeName>
    <alternativeName>
        <fullName evidence="5">Protein-glutamine N-methyltransferase PrmC</fullName>
    </alternativeName>
</protein>
<dbReference type="Pfam" id="PF17827">
    <property type="entry name" value="PrmC_N"/>
    <property type="match status" value="1"/>
</dbReference>
<dbReference type="RefSeq" id="WP_283713804.1">
    <property type="nucleotide sequence ID" value="NZ_JASJEW010000007.1"/>
</dbReference>
<feature type="binding site" evidence="5">
    <location>
        <position position="258"/>
    </location>
    <ligand>
        <name>S-adenosyl-L-methionine</name>
        <dbReference type="ChEBI" id="CHEBI:59789"/>
    </ligand>
</feature>
<evidence type="ECO:0000256" key="2">
    <source>
        <dbReference type="ARBA" id="ARBA00022679"/>
    </source>
</evidence>
<keyword evidence="2 5" id="KW-0808">Transferase</keyword>
<dbReference type="SUPFAM" id="SSF53335">
    <property type="entry name" value="S-adenosyl-L-methionine-dependent methyltransferases"/>
    <property type="match status" value="1"/>
</dbReference>
<comment type="caution">
    <text evidence="5">Lacks conserved residue(s) required for the propagation of feature annotation.</text>
</comment>
<evidence type="ECO:0000313" key="10">
    <source>
        <dbReference type="Proteomes" id="UP001431693"/>
    </source>
</evidence>
<dbReference type="Pfam" id="PF05175">
    <property type="entry name" value="MTS"/>
    <property type="match status" value="1"/>
</dbReference>
<dbReference type="PANTHER" id="PTHR18895:SF74">
    <property type="entry name" value="MTRF1L RELEASE FACTOR GLUTAMINE METHYLTRANSFERASE"/>
    <property type="match status" value="1"/>
</dbReference>
<dbReference type="Proteomes" id="UP001431693">
    <property type="component" value="Unassembled WGS sequence"/>
</dbReference>
<feature type="compositionally biased region" description="Basic and acidic residues" evidence="6">
    <location>
        <begin position="116"/>
        <end position="125"/>
    </location>
</feature>
<sequence length="354" mass="38733">MAEPWTVKRVLEWTRGYLARNGDEHPRLSAEWMLSAVTGKSRVELYLAYDEPLEKAELDQMHAAIERRAAGEPLQYVTGEMAFRHLVIRCEREVLIPRPETELLVEEVLGYLDALPERAVSRTEEPDPSTTEEPKDPEPQAEEDGAERYVPLEEESEQPAAEEPGLAESLVADRGDLSDNGLRVLEVGTGTGCIALSIASERPGTRVWATDLSPAAVALATRNRDSQGLAEAVEVIQCDLAAGVPGDLLGTFDVLVSNPPYIPTAVMGELPREVAGFEPKLALCGGEDGLDVFRRLVELAPVALRPGGLFACELYEGHLEQAAELVRSQPGWASVEVKEDLTHRPRMLLAVREG</sequence>
<evidence type="ECO:0000259" key="8">
    <source>
        <dbReference type="Pfam" id="PF17827"/>
    </source>
</evidence>
<dbReference type="PROSITE" id="PS00092">
    <property type="entry name" value="N6_MTASE"/>
    <property type="match status" value="1"/>
</dbReference>
<feature type="region of interest" description="Disordered" evidence="6">
    <location>
        <begin position="116"/>
        <end position="145"/>
    </location>
</feature>
<keyword evidence="1 5" id="KW-0489">Methyltransferase</keyword>
<keyword evidence="3 5" id="KW-0949">S-adenosyl-L-methionine</keyword>
<evidence type="ECO:0000256" key="1">
    <source>
        <dbReference type="ARBA" id="ARBA00022603"/>
    </source>
</evidence>
<dbReference type="HAMAP" id="MF_02126">
    <property type="entry name" value="RF_methyltr_PrmC"/>
    <property type="match status" value="1"/>
</dbReference>
<dbReference type="EC" id="2.1.1.297" evidence="5"/>
<comment type="similarity">
    <text evidence="5">Belongs to the protein N5-glutamine methyltransferase family. PrmC subfamily.</text>
</comment>
<proteinExistence type="inferred from homology"/>
<comment type="function">
    <text evidence="5">Methylates the class 1 translation termination release factors RF1/PrfA and RF2/PrfB on the glutamine residue of the universally conserved GGQ motif.</text>
</comment>
<dbReference type="GO" id="GO:0032259">
    <property type="term" value="P:methylation"/>
    <property type="evidence" value="ECO:0007669"/>
    <property type="project" value="UniProtKB-KW"/>
</dbReference>
<evidence type="ECO:0000259" key="7">
    <source>
        <dbReference type="Pfam" id="PF05175"/>
    </source>
</evidence>
<dbReference type="InterPro" id="IPR040758">
    <property type="entry name" value="PrmC_N"/>
</dbReference>
<dbReference type="InterPro" id="IPR004556">
    <property type="entry name" value="HemK-like"/>
</dbReference>
<evidence type="ECO:0000313" key="9">
    <source>
        <dbReference type="EMBL" id="MDJ1129070.1"/>
    </source>
</evidence>
<reference evidence="9" key="1">
    <citation type="submission" date="2023-05" db="EMBL/GenBank/DDBJ databases">
        <title>[olsenella] sp. nov., isolated from a pig farm feces dump.</title>
        <authorList>
            <person name="Chang Y.-H."/>
        </authorList>
    </citation>
    <scope>NUCLEOTIDE SEQUENCE</scope>
    <source>
        <strain evidence="9">YH-ols2217</strain>
    </source>
</reference>
<dbReference type="GO" id="GO:0008168">
    <property type="term" value="F:methyltransferase activity"/>
    <property type="evidence" value="ECO:0007669"/>
    <property type="project" value="UniProtKB-KW"/>
</dbReference>
<dbReference type="InterPro" id="IPR019874">
    <property type="entry name" value="RF_methyltr_PrmC"/>
</dbReference>
<feature type="domain" description="Release factor glutamine methyltransferase N-terminal" evidence="8">
    <location>
        <begin position="10"/>
        <end position="79"/>
    </location>
</feature>